<dbReference type="InterPro" id="IPR029044">
    <property type="entry name" value="Nucleotide-diphossugar_trans"/>
</dbReference>
<dbReference type="HAMAP" id="MF_00108">
    <property type="entry name" value="IspD"/>
    <property type="match status" value="1"/>
</dbReference>
<evidence type="ECO:0000256" key="2">
    <source>
        <dbReference type="ARBA" id="ARBA00009789"/>
    </source>
</evidence>
<comment type="pathway">
    <text evidence="1">Isoprenoid biosynthesis; isopentenyl diphosphate biosynthesis via DXP pathway; isopentenyl diphosphate from 1-deoxy-D-xylulose 5-phosphate: step 2/6.</text>
</comment>
<gene>
    <name evidence="7" type="ORF">METZ01_LOCUS45544</name>
</gene>
<keyword evidence="6" id="KW-0414">Isoprene biosynthesis</keyword>
<dbReference type="GO" id="GO:0050518">
    <property type="term" value="F:2-C-methyl-D-erythritol 4-phosphate cytidylyltransferase activity"/>
    <property type="evidence" value="ECO:0007669"/>
    <property type="project" value="UniProtKB-EC"/>
</dbReference>
<dbReference type="InterPro" id="IPR018294">
    <property type="entry name" value="ISPD_synthase_CS"/>
</dbReference>
<dbReference type="SUPFAM" id="SSF53448">
    <property type="entry name" value="Nucleotide-diphospho-sugar transferases"/>
    <property type="match status" value="1"/>
</dbReference>
<dbReference type="Pfam" id="PF01128">
    <property type="entry name" value="IspD"/>
    <property type="match status" value="1"/>
</dbReference>
<dbReference type="PANTHER" id="PTHR32125">
    <property type="entry name" value="2-C-METHYL-D-ERYTHRITOL 4-PHOSPHATE CYTIDYLYLTRANSFERASE, CHLOROPLASTIC"/>
    <property type="match status" value="1"/>
</dbReference>
<evidence type="ECO:0000256" key="4">
    <source>
        <dbReference type="ARBA" id="ARBA00022679"/>
    </source>
</evidence>
<dbReference type="UniPathway" id="UPA00056">
    <property type="reaction ID" value="UER00093"/>
</dbReference>
<sequence length="235" mass="26406">MISKGKSENLLAGAVIPAAGKGSRFGEKKQFKLFKGVPLLNHVLTPFLQSDLIYEIIVVVPEEQVQQIKIQVRSTPKTKNIRVVSGGERRQDSVSNGVKVLSNQCKLVCIHDVVRPFVTKNMINETIKRCGKYDGAIIATQAQDTIKRVENRRIKETINRSEIWQAQTPQSFQREKLIEALESADRDGVTGSDEAFLLERIGYYVSVVEGTSANIKITTPEDWFVAEAIWEERYG</sequence>
<keyword evidence="5" id="KW-0548">Nucleotidyltransferase</keyword>
<evidence type="ECO:0000256" key="1">
    <source>
        <dbReference type="ARBA" id="ARBA00004787"/>
    </source>
</evidence>
<dbReference type="GO" id="GO:0019288">
    <property type="term" value="P:isopentenyl diphosphate biosynthetic process, methylerythritol 4-phosphate pathway"/>
    <property type="evidence" value="ECO:0007669"/>
    <property type="project" value="UniProtKB-UniPathway"/>
</dbReference>
<dbReference type="PROSITE" id="PS01295">
    <property type="entry name" value="ISPD"/>
    <property type="match status" value="1"/>
</dbReference>
<dbReference type="EC" id="2.7.7.60" evidence="3"/>
<dbReference type="PANTHER" id="PTHR32125:SF4">
    <property type="entry name" value="2-C-METHYL-D-ERYTHRITOL 4-PHOSPHATE CYTIDYLYLTRANSFERASE, CHLOROPLASTIC"/>
    <property type="match status" value="1"/>
</dbReference>
<evidence type="ECO:0000256" key="5">
    <source>
        <dbReference type="ARBA" id="ARBA00022695"/>
    </source>
</evidence>
<evidence type="ECO:0000256" key="6">
    <source>
        <dbReference type="ARBA" id="ARBA00023229"/>
    </source>
</evidence>
<proteinExistence type="inferred from homology"/>
<dbReference type="CDD" id="cd02516">
    <property type="entry name" value="CDP-ME_synthetase"/>
    <property type="match status" value="1"/>
</dbReference>
<dbReference type="InterPro" id="IPR050088">
    <property type="entry name" value="IspD/TarI_cytidylyltransf_bact"/>
</dbReference>
<evidence type="ECO:0000313" key="7">
    <source>
        <dbReference type="EMBL" id="SUZ92690.1"/>
    </source>
</evidence>
<comment type="similarity">
    <text evidence="2">Belongs to the IspD/TarI cytidylyltransferase family. IspD subfamily.</text>
</comment>
<evidence type="ECO:0000256" key="3">
    <source>
        <dbReference type="ARBA" id="ARBA00012526"/>
    </source>
</evidence>
<dbReference type="InterPro" id="IPR001228">
    <property type="entry name" value="IspD"/>
</dbReference>
<protein>
    <recommendedName>
        <fullName evidence="3">2-C-methyl-D-erythritol 4-phosphate cytidylyltransferase</fullName>
        <ecNumber evidence="3">2.7.7.60</ecNumber>
    </recommendedName>
</protein>
<keyword evidence="4" id="KW-0808">Transferase</keyword>
<dbReference type="FunFam" id="3.90.550.10:FF:000003">
    <property type="entry name" value="2-C-methyl-D-erythritol 4-phosphate cytidylyltransferase"/>
    <property type="match status" value="1"/>
</dbReference>
<dbReference type="AlphaFoldDB" id="A0A381RLG2"/>
<dbReference type="EMBL" id="UINC01002081">
    <property type="protein sequence ID" value="SUZ92690.1"/>
    <property type="molecule type" value="Genomic_DNA"/>
</dbReference>
<reference evidence="7" key="1">
    <citation type="submission" date="2018-05" db="EMBL/GenBank/DDBJ databases">
        <authorList>
            <person name="Lanie J.A."/>
            <person name="Ng W.-L."/>
            <person name="Kazmierczak K.M."/>
            <person name="Andrzejewski T.M."/>
            <person name="Davidsen T.M."/>
            <person name="Wayne K.J."/>
            <person name="Tettelin H."/>
            <person name="Glass J.I."/>
            <person name="Rusch D."/>
            <person name="Podicherti R."/>
            <person name="Tsui H.-C.T."/>
            <person name="Winkler M.E."/>
        </authorList>
    </citation>
    <scope>NUCLEOTIDE SEQUENCE</scope>
</reference>
<dbReference type="InterPro" id="IPR034683">
    <property type="entry name" value="IspD/TarI"/>
</dbReference>
<organism evidence="7">
    <name type="scientific">marine metagenome</name>
    <dbReference type="NCBI Taxonomy" id="408172"/>
    <lineage>
        <taxon>unclassified sequences</taxon>
        <taxon>metagenomes</taxon>
        <taxon>ecological metagenomes</taxon>
    </lineage>
</organism>
<dbReference type="Gene3D" id="3.90.550.10">
    <property type="entry name" value="Spore Coat Polysaccharide Biosynthesis Protein SpsA, Chain A"/>
    <property type="match status" value="1"/>
</dbReference>
<dbReference type="NCBIfam" id="TIGR00453">
    <property type="entry name" value="ispD"/>
    <property type="match status" value="1"/>
</dbReference>
<accession>A0A381RLG2</accession>
<name>A0A381RLG2_9ZZZZ</name>